<comment type="caution">
    <text evidence="2">The sequence shown here is derived from an EMBL/GenBank/DDBJ whole genome shotgun (WGS) entry which is preliminary data.</text>
</comment>
<dbReference type="InterPro" id="IPR036849">
    <property type="entry name" value="Enolase-like_C_sf"/>
</dbReference>
<dbReference type="EMBL" id="LAZR01070072">
    <property type="protein sequence ID" value="KKK45647.1"/>
    <property type="molecule type" value="Genomic_DNA"/>
</dbReference>
<sequence>MWAAKQQARLSSREIVLIVLLAGAVREAIGPDVDLALDCHWSYNPRDAIQLARELEPLKLMWLEDPTPPDNVEALKRVTDNSPVPICSGENHYTRHGLRQMITTQAVDVLQPDIPKVGGLLEAKKIADLADIYYIPLASHNVCSPIGTVASCHTCAGMRNFAVMEFHAMEVPWWDDLLTGDAPLIRDGYIDLPTGPGLGVELNEEVARAHLSEGSSFFA</sequence>
<dbReference type="PANTHER" id="PTHR48080">
    <property type="entry name" value="D-GALACTONATE DEHYDRATASE-RELATED"/>
    <property type="match status" value="1"/>
</dbReference>
<name>A0A0F8VMV8_9ZZZZ</name>
<dbReference type="SUPFAM" id="SSF51604">
    <property type="entry name" value="Enolase C-terminal domain-like"/>
    <property type="match status" value="1"/>
</dbReference>
<dbReference type="Pfam" id="PF13378">
    <property type="entry name" value="MR_MLE_C"/>
    <property type="match status" value="1"/>
</dbReference>
<dbReference type="PROSITE" id="PS00909">
    <property type="entry name" value="MR_MLE_2"/>
    <property type="match status" value="1"/>
</dbReference>
<reference evidence="2" key="1">
    <citation type="journal article" date="2015" name="Nature">
        <title>Complex archaea that bridge the gap between prokaryotes and eukaryotes.</title>
        <authorList>
            <person name="Spang A."/>
            <person name="Saw J.H."/>
            <person name="Jorgensen S.L."/>
            <person name="Zaremba-Niedzwiedzka K."/>
            <person name="Martijn J."/>
            <person name="Lind A.E."/>
            <person name="van Eijk R."/>
            <person name="Schleper C."/>
            <person name="Guy L."/>
            <person name="Ettema T.J."/>
        </authorList>
    </citation>
    <scope>NUCLEOTIDE SEQUENCE</scope>
</reference>
<dbReference type="GO" id="GO:0009063">
    <property type="term" value="P:amino acid catabolic process"/>
    <property type="evidence" value="ECO:0007669"/>
    <property type="project" value="InterPro"/>
</dbReference>
<dbReference type="SMART" id="SM00922">
    <property type="entry name" value="MR_MLE"/>
    <property type="match status" value="1"/>
</dbReference>
<feature type="non-terminal residue" evidence="2">
    <location>
        <position position="1"/>
    </location>
</feature>
<organism evidence="2">
    <name type="scientific">marine sediment metagenome</name>
    <dbReference type="NCBI Taxonomy" id="412755"/>
    <lineage>
        <taxon>unclassified sequences</taxon>
        <taxon>metagenomes</taxon>
        <taxon>ecological metagenomes</taxon>
    </lineage>
</organism>
<accession>A0A0F8VMV8</accession>
<evidence type="ECO:0000259" key="1">
    <source>
        <dbReference type="SMART" id="SM00922"/>
    </source>
</evidence>
<evidence type="ECO:0000313" key="2">
    <source>
        <dbReference type="EMBL" id="KKK45647.1"/>
    </source>
</evidence>
<proteinExistence type="predicted"/>
<dbReference type="InterPro" id="IPR034593">
    <property type="entry name" value="DgoD-like"/>
</dbReference>
<dbReference type="AlphaFoldDB" id="A0A0F8VMV8"/>
<protein>
    <recommendedName>
        <fullName evidence="1">Mandelate racemase/muconate lactonizing enzyme C-terminal domain-containing protein</fullName>
    </recommendedName>
</protein>
<gene>
    <name evidence="2" type="ORF">LCGC14_3165160</name>
</gene>
<dbReference type="InterPro" id="IPR018110">
    <property type="entry name" value="Mandel_Rmase/mucon_lact_enz_CS"/>
</dbReference>
<dbReference type="Gene3D" id="3.20.20.120">
    <property type="entry name" value="Enolase-like C-terminal domain"/>
    <property type="match status" value="1"/>
</dbReference>
<feature type="domain" description="Mandelate racemase/muconate lactonizing enzyme C-terminal" evidence="1">
    <location>
        <begin position="1"/>
        <end position="85"/>
    </location>
</feature>
<dbReference type="SFLD" id="SFLDS00001">
    <property type="entry name" value="Enolase"/>
    <property type="match status" value="1"/>
</dbReference>
<dbReference type="InterPro" id="IPR013342">
    <property type="entry name" value="Mandelate_racemase_C"/>
</dbReference>
<dbReference type="PANTHER" id="PTHR48080:SF2">
    <property type="entry name" value="D-GALACTONATE DEHYDRATASE"/>
    <property type="match status" value="1"/>
</dbReference>
<dbReference type="InterPro" id="IPR029065">
    <property type="entry name" value="Enolase_C-like"/>
</dbReference>
<dbReference type="CDD" id="cd03316">
    <property type="entry name" value="MR_like"/>
    <property type="match status" value="1"/>
</dbReference>